<accession>A0AAV2D127</accession>
<name>A0AAV2D127_9ROSI</name>
<feature type="compositionally biased region" description="Polar residues" evidence="1">
    <location>
        <begin position="59"/>
        <end position="78"/>
    </location>
</feature>
<dbReference type="AlphaFoldDB" id="A0AAV2D127"/>
<protein>
    <submittedName>
        <fullName evidence="2">Uncharacterized protein</fullName>
    </submittedName>
</protein>
<sequence>MVLRTPGSGIGGDIRSFPCCVVVHLGSAKLPTLEQEEVRGVGNHAHSSGMVKQLPGEANSPSDSGWGNGSKMATTASDASEDKCRRDIF</sequence>
<feature type="region of interest" description="Disordered" evidence="1">
    <location>
        <begin position="40"/>
        <end position="89"/>
    </location>
</feature>
<reference evidence="2 3" key="1">
    <citation type="submission" date="2024-04" db="EMBL/GenBank/DDBJ databases">
        <authorList>
            <person name="Fracassetti M."/>
        </authorList>
    </citation>
    <scope>NUCLEOTIDE SEQUENCE [LARGE SCALE GENOMIC DNA]</scope>
</reference>
<evidence type="ECO:0000256" key="1">
    <source>
        <dbReference type="SAM" id="MobiDB-lite"/>
    </source>
</evidence>
<keyword evidence="3" id="KW-1185">Reference proteome</keyword>
<evidence type="ECO:0000313" key="3">
    <source>
        <dbReference type="Proteomes" id="UP001497516"/>
    </source>
</evidence>
<evidence type="ECO:0000313" key="2">
    <source>
        <dbReference type="EMBL" id="CAL1361879.1"/>
    </source>
</evidence>
<organism evidence="2 3">
    <name type="scientific">Linum trigynum</name>
    <dbReference type="NCBI Taxonomy" id="586398"/>
    <lineage>
        <taxon>Eukaryota</taxon>
        <taxon>Viridiplantae</taxon>
        <taxon>Streptophyta</taxon>
        <taxon>Embryophyta</taxon>
        <taxon>Tracheophyta</taxon>
        <taxon>Spermatophyta</taxon>
        <taxon>Magnoliopsida</taxon>
        <taxon>eudicotyledons</taxon>
        <taxon>Gunneridae</taxon>
        <taxon>Pentapetalae</taxon>
        <taxon>rosids</taxon>
        <taxon>fabids</taxon>
        <taxon>Malpighiales</taxon>
        <taxon>Linaceae</taxon>
        <taxon>Linum</taxon>
    </lineage>
</organism>
<proteinExistence type="predicted"/>
<feature type="compositionally biased region" description="Basic and acidic residues" evidence="1">
    <location>
        <begin position="80"/>
        <end position="89"/>
    </location>
</feature>
<dbReference type="EMBL" id="OZ034814">
    <property type="protein sequence ID" value="CAL1361879.1"/>
    <property type="molecule type" value="Genomic_DNA"/>
</dbReference>
<gene>
    <name evidence="2" type="ORF">LTRI10_LOCUS9199</name>
</gene>
<dbReference type="Proteomes" id="UP001497516">
    <property type="component" value="Chromosome 10"/>
</dbReference>